<evidence type="ECO:0000256" key="1">
    <source>
        <dbReference type="SAM" id="SignalP"/>
    </source>
</evidence>
<keyword evidence="3" id="KW-1185">Reference proteome</keyword>
<keyword evidence="1" id="KW-0732">Signal</keyword>
<evidence type="ECO:0000313" key="2">
    <source>
        <dbReference type="EMBL" id="SMF52058.1"/>
    </source>
</evidence>
<accession>A0A1Y6CAI9</accession>
<feature type="signal peptide" evidence="1">
    <location>
        <begin position="1"/>
        <end position="29"/>
    </location>
</feature>
<protein>
    <recommendedName>
        <fullName evidence="4">Lipoprotein</fullName>
    </recommendedName>
</protein>
<dbReference type="PROSITE" id="PS51257">
    <property type="entry name" value="PROKAR_LIPOPROTEIN"/>
    <property type="match status" value="1"/>
</dbReference>
<evidence type="ECO:0008006" key="4">
    <source>
        <dbReference type="Google" id="ProtNLM"/>
    </source>
</evidence>
<gene>
    <name evidence="2" type="ORF">SAMN06296036_11633</name>
</gene>
<dbReference type="RefSeq" id="WP_132321848.1">
    <property type="nucleotide sequence ID" value="NZ_FWZT01000016.1"/>
</dbReference>
<sequence>MKLSSKYGIRASSIGLVLGASLVMGGCGAEDDDDSTETTASTSVSSLNSIPDVSTLLVNTSSSLALQGSADAVVGTPPAFSTISGDNLETYLIDNIDTLVTNITTAASGNDWTSFDTYMQNFRDGQAKCYVMQDAARQITELSEASTSSCYMRRVDAETGDRLISYVSGDEVDQGAYFTPGAETAYRQLNLTGGGPGLQGGEEKIIFEIQGTDVEANVYQVSLNFCDTTTNTLRSTEVIRVDNTQGLLTVTSNRGGTDNYGGEEITYAHNIALSAALLQESDGTITFDPDAARTMTIQSSDSSDSFSFTSNGSLSVQDGNVTAKFRYKGNSTFQNQTFSFDEKSAAIVSYTGNNMSDIAIYEGAGSRQGTFTDPNQSDPFSFEDDIIFEYNENESPRYATATETDLSTALEAIDFSTDSILSQTTPEAPTSITDSSVCTQAVSSVYELDMSGAGMADVQTACEARFSDGDRICESIREVEDQIWSKLDQRNQAQ</sequence>
<organism evidence="2 3">
    <name type="scientific">Pseudobacteriovorax antillogorgiicola</name>
    <dbReference type="NCBI Taxonomy" id="1513793"/>
    <lineage>
        <taxon>Bacteria</taxon>
        <taxon>Pseudomonadati</taxon>
        <taxon>Bdellovibrionota</taxon>
        <taxon>Oligoflexia</taxon>
        <taxon>Oligoflexales</taxon>
        <taxon>Pseudobacteriovoracaceae</taxon>
        <taxon>Pseudobacteriovorax</taxon>
    </lineage>
</organism>
<proteinExistence type="predicted"/>
<reference evidence="3" key="1">
    <citation type="submission" date="2017-04" db="EMBL/GenBank/DDBJ databases">
        <authorList>
            <person name="Varghese N."/>
            <person name="Submissions S."/>
        </authorList>
    </citation>
    <scope>NUCLEOTIDE SEQUENCE [LARGE SCALE GENOMIC DNA]</scope>
    <source>
        <strain evidence="3">RKEM611</strain>
    </source>
</reference>
<feature type="chain" id="PRO_5013300472" description="Lipoprotein" evidence="1">
    <location>
        <begin position="30"/>
        <end position="494"/>
    </location>
</feature>
<evidence type="ECO:0000313" key="3">
    <source>
        <dbReference type="Proteomes" id="UP000192907"/>
    </source>
</evidence>
<name>A0A1Y6CAI9_9BACT</name>
<dbReference type="Proteomes" id="UP000192907">
    <property type="component" value="Unassembled WGS sequence"/>
</dbReference>
<dbReference type="EMBL" id="FWZT01000016">
    <property type="protein sequence ID" value="SMF52058.1"/>
    <property type="molecule type" value="Genomic_DNA"/>
</dbReference>
<dbReference type="AlphaFoldDB" id="A0A1Y6CAI9"/>